<organism evidence="2 3">
    <name type="scientific">Triparma strigata</name>
    <dbReference type="NCBI Taxonomy" id="1606541"/>
    <lineage>
        <taxon>Eukaryota</taxon>
        <taxon>Sar</taxon>
        <taxon>Stramenopiles</taxon>
        <taxon>Ochrophyta</taxon>
        <taxon>Bolidophyceae</taxon>
        <taxon>Parmales</taxon>
        <taxon>Triparmaceae</taxon>
        <taxon>Triparma</taxon>
    </lineage>
</organism>
<gene>
    <name evidence="2" type="ORF">TrST_g2627</name>
</gene>
<dbReference type="Proteomes" id="UP001165085">
    <property type="component" value="Unassembled WGS sequence"/>
</dbReference>
<feature type="region of interest" description="Disordered" evidence="1">
    <location>
        <begin position="79"/>
        <end position="100"/>
    </location>
</feature>
<evidence type="ECO:0000256" key="1">
    <source>
        <dbReference type="SAM" id="MobiDB-lite"/>
    </source>
</evidence>
<evidence type="ECO:0000313" key="3">
    <source>
        <dbReference type="Proteomes" id="UP001165085"/>
    </source>
</evidence>
<dbReference type="AlphaFoldDB" id="A0A9W7AEK7"/>
<accession>A0A9W7AEK7</accession>
<protein>
    <recommendedName>
        <fullName evidence="4">PH domain-containing protein</fullName>
    </recommendedName>
</protein>
<name>A0A9W7AEK7_9STRA</name>
<sequence>MSITFFSGWGLNEPTNEDKPPAKDRPPLPPPQTVTITMPPDVPQISGLLNSGPIKAAIRDIRKQDSHLCGARGIVEGDGSGGGGAASVFADQDESNGEDRDNSYISLMKSELSHTLQPNATIRSVLTSSLEPDVLDALILGCTIRKHNAAVTGGTMKRRMYFNFEDCTLRVEHLIPLVQSFMSAQKGVYYIYKCYRATEWSNSVKGKERMTRKGGRQPPYLDKSMNDRTMSLVQRGSGESLVATFDTVEEYNLWLGALGCMQNETEKYFSFFFNALEEQQCKKNLLRMGKSNGVWSSVMNRRNNKYRGKENV</sequence>
<feature type="compositionally biased region" description="Basic and acidic residues" evidence="1">
    <location>
        <begin position="16"/>
        <end position="26"/>
    </location>
</feature>
<feature type="region of interest" description="Disordered" evidence="1">
    <location>
        <begin position="1"/>
        <end position="34"/>
    </location>
</feature>
<evidence type="ECO:0000313" key="2">
    <source>
        <dbReference type="EMBL" id="GMH70857.1"/>
    </source>
</evidence>
<comment type="caution">
    <text evidence="2">The sequence shown here is derived from an EMBL/GenBank/DDBJ whole genome shotgun (WGS) entry which is preliminary data.</text>
</comment>
<reference evidence="3" key="1">
    <citation type="journal article" date="2023" name="Commun. Biol.">
        <title>Genome analysis of Parmales, the sister group of diatoms, reveals the evolutionary specialization of diatoms from phago-mixotrophs to photoautotrophs.</title>
        <authorList>
            <person name="Ban H."/>
            <person name="Sato S."/>
            <person name="Yoshikawa S."/>
            <person name="Yamada K."/>
            <person name="Nakamura Y."/>
            <person name="Ichinomiya M."/>
            <person name="Sato N."/>
            <person name="Blanc-Mathieu R."/>
            <person name="Endo H."/>
            <person name="Kuwata A."/>
            <person name="Ogata H."/>
        </authorList>
    </citation>
    <scope>NUCLEOTIDE SEQUENCE [LARGE SCALE GENOMIC DNA]</scope>
    <source>
        <strain evidence="3">NIES 3701</strain>
    </source>
</reference>
<keyword evidence="3" id="KW-1185">Reference proteome</keyword>
<dbReference type="EMBL" id="BRXY01000143">
    <property type="protein sequence ID" value="GMH70857.1"/>
    <property type="molecule type" value="Genomic_DNA"/>
</dbReference>
<proteinExistence type="predicted"/>
<evidence type="ECO:0008006" key="4">
    <source>
        <dbReference type="Google" id="ProtNLM"/>
    </source>
</evidence>
<dbReference type="OrthoDB" id="198353at2759"/>